<dbReference type="VEuPathDB" id="TrichDB:TVAG_026350"/>
<dbReference type="VEuPathDB" id="TrichDB:TVAGG3_0504820"/>
<organism evidence="2 3">
    <name type="scientific">Trichomonas vaginalis (strain ATCC PRA-98 / G3)</name>
    <dbReference type="NCBI Taxonomy" id="412133"/>
    <lineage>
        <taxon>Eukaryota</taxon>
        <taxon>Metamonada</taxon>
        <taxon>Parabasalia</taxon>
        <taxon>Trichomonadida</taxon>
        <taxon>Trichomonadidae</taxon>
        <taxon>Trichomonas</taxon>
    </lineage>
</organism>
<sequence>MSSVKLIIPEKAGFHPMRRISTSASGRNIMLQPKGMPVRRISESPTFSQLPHRNQSMQLIHPSQSMDLPEQKYEIDLHLLSNYGHPSQICLSKIEVLTKDRIPISNVTVVPEDLKYVNESISFLTSNSLLKSTMNEMWHADFVPNGSPVIFHILVSAFLPPEFIRVFNSKIGESMNTKEVSVYIAGKFIQTTSVPLDFGSTVSLKASDFQNITPIENFLVTPKVPTFLRLKDDFGNLPILKTSSISFKLYNSTSGKPRLGLNGLEFFDLNGKLLSSDLITNIEVFNGASISSPRYLFKDDKNTMNIDDMWIAGISESPIVLRVEYSEPRLISLIRIWNYNGYPDCNLYSTKNIKIYINDTIPVYFGRLKRGKGMTTGIEESVTDIWVSENYHLKHLPQVSSIYSEKK</sequence>
<dbReference type="OrthoDB" id="304622at2759"/>
<gene>
    <name evidence="2" type="ORF">TVAG_026350</name>
</gene>
<dbReference type="InterPro" id="IPR027859">
    <property type="entry name" value="KATNIP_dom"/>
</dbReference>
<protein>
    <recommendedName>
        <fullName evidence="1">KATNIP domain-containing protein</fullName>
    </recommendedName>
</protein>
<dbReference type="InterPro" id="IPR026704">
    <property type="entry name" value="KATNIP"/>
</dbReference>
<dbReference type="EMBL" id="DS113272">
    <property type="protein sequence ID" value="EAY14314.1"/>
    <property type="molecule type" value="Genomic_DNA"/>
</dbReference>
<evidence type="ECO:0000313" key="3">
    <source>
        <dbReference type="Proteomes" id="UP000001542"/>
    </source>
</evidence>
<evidence type="ECO:0000259" key="1">
    <source>
        <dbReference type="Pfam" id="PF14652"/>
    </source>
</evidence>
<reference evidence="2" key="2">
    <citation type="journal article" date="2007" name="Science">
        <title>Draft genome sequence of the sexually transmitted pathogen Trichomonas vaginalis.</title>
        <authorList>
            <person name="Carlton J.M."/>
            <person name="Hirt R.P."/>
            <person name="Silva J.C."/>
            <person name="Delcher A.L."/>
            <person name="Schatz M."/>
            <person name="Zhao Q."/>
            <person name="Wortman J.R."/>
            <person name="Bidwell S.L."/>
            <person name="Alsmark U.C.M."/>
            <person name="Besteiro S."/>
            <person name="Sicheritz-Ponten T."/>
            <person name="Noel C.J."/>
            <person name="Dacks J.B."/>
            <person name="Foster P.G."/>
            <person name="Simillion C."/>
            <person name="Van de Peer Y."/>
            <person name="Miranda-Saavedra D."/>
            <person name="Barton G.J."/>
            <person name="Westrop G.D."/>
            <person name="Mueller S."/>
            <person name="Dessi D."/>
            <person name="Fiori P.L."/>
            <person name="Ren Q."/>
            <person name="Paulsen I."/>
            <person name="Zhang H."/>
            <person name="Bastida-Corcuera F.D."/>
            <person name="Simoes-Barbosa A."/>
            <person name="Brown M.T."/>
            <person name="Hayes R.D."/>
            <person name="Mukherjee M."/>
            <person name="Okumura C.Y."/>
            <person name="Schneider R."/>
            <person name="Smith A.J."/>
            <person name="Vanacova S."/>
            <person name="Villalvazo M."/>
            <person name="Haas B.J."/>
            <person name="Pertea M."/>
            <person name="Feldblyum T.V."/>
            <person name="Utterback T.R."/>
            <person name="Shu C.L."/>
            <person name="Osoegawa K."/>
            <person name="de Jong P.J."/>
            <person name="Hrdy I."/>
            <person name="Horvathova L."/>
            <person name="Zubacova Z."/>
            <person name="Dolezal P."/>
            <person name="Malik S.B."/>
            <person name="Logsdon J.M. Jr."/>
            <person name="Henze K."/>
            <person name="Gupta A."/>
            <person name="Wang C.C."/>
            <person name="Dunne R.L."/>
            <person name="Upcroft J.A."/>
            <person name="Upcroft P."/>
            <person name="White O."/>
            <person name="Salzberg S.L."/>
            <person name="Tang P."/>
            <person name="Chiu C.-H."/>
            <person name="Lee Y.-S."/>
            <person name="Embley T.M."/>
            <person name="Coombs G.H."/>
            <person name="Mottram J.C."/>
            <person name="Tachezy J."/>
            <person name="Fraser-Liggett C.M."/>
            <person name="Johnson P.J."/>
        </authorList>
    </citation>
    <scope>NUCLEOTIDE SEQUENCE [LARGE SCALE GENOMIC DNA]</scope>
    <source>
        <strain evidence="2">G3</strain>
    </source>
</reference>
<keyword evidence="3" id="KW-1185">Reference proteome</keyword>
<dbReference type="Proteomes" id="UP000001542">
    <property type="component" value="Unassembled WGS sequence"/>
</dbReference>
<dbReference type="AlphaFoldDB" id="A2DZ38"/>
<feature type="domain" description="KATNIP" evidence="1">
    <location>
        <begin position="136"/>
        <end position="369"/>
    </location>
</feature>
<dbReference type="SMR" id="A2DZ38"/>
<accession>A2DZ38</accession>
<reference evidence="2" key="1">
    <citation type="submission" date="2006-10" db="EMBL/GenBank/DDBJ databases">
        <authorList>
            <person name="Amadeo P."/>
            <person name="Zhao Q."/>
            <person name="Wortman J."/>
            <person name="Fraser-Liggett C."/>
            <person name="Carlton J."/>
        </authorList>
    </citation>
    <scope>NUCLEOTIDE SEQUENCE</scope>
    <source>
        <strain evidence="2">G3</strain>
    </source>
</reference>
<dbReference type="PANTHER" id="PTHR21534:SF0">
    <property type="entry name" value="KATANIN-INTERACTING PROTEIN"/>
    <property type="match status" value="1"/>
</dbReference>
<dbReference type="PANTHER" id="PTHR21534">
    <property type="entry name" value="KATANIN-INTERACTING PROTEIN"/>
    <property type="match status" value="1"/>
</dbReference>
<dbReference type="Pfam" id="PF14652">
    <property type="entry name" value="DUF4457"/>
    <property type="match status" value="1"/>
</dbReference>
<proteinExistence type="predicted"/>
<dbReference type="InParanoid" id="A2DZ38"/>
<dbReference type="KEGG" id="tva:4772302"/>
<evidence type="ECO:0000313" key="2">
    <source>
        <dbReference type="EMBL" id="EAY14314.1"/>
    </source>
</evidence>
<dbReference type="RefSeq" id="XP_001326537.1">
    <property type="nucleotide sequence ID" value="XM_001326502.1"/>
</dbReference>
<name>A2DZ38_TRIV3</name>